<name>A0A7J7MSR1_9MAGN</name>
<sequence length="175" mass="20707">MQYRFYEYCGVGHPIVKEDVKFSAYPRLRAWKRGNKKKINDQANNLFMLGKYHIDHQTIETITWRPWLEYAVSELDDIQRVSLMSRTRMPLQVLNRNCEYYLYDKCWRYLTSNTGIPLDPPLSMLPHLSPTNLQAMRQAGFVDCEQFVIGEERETYVRFILGCPNCGGRPLVDRF</sequence>
<organism evidence="1 2">
    <name type="scientific">Kingdonia uniflora</name>
    <dbReference type="NCBI Taxonomy" id="39325"/>
    <lineage>
        <taxon>Eukaryota</taxon>
        <taxon>Viridiplantae</taxon>
        <taxon>Streptophyta</taxon>
        <taxon>Embryophyta</taxon>
        <taxon>Tracheophyta</taxon>
        <taxon>Spermatophyta</taxon>
        <taxon>Magnoliopsida</taxon>
        <taxon>Ranunculales</taxon>
        <taxon>Circaeasteraceae</taxon>
        <taxon>Kingdonia</taxon>
    </lineage>
</organism>
<reference evidence="1 2" key="1">
    <citation type="journal article" date="2020" name="IScience">
        <title>Genome Sequencing of the Endangered Kingdonia uniflora (Circaeasteraceae, Ranunculales) Reveals Potential Mechanisms of Evolutionary Specialization.</title>
        <authorList>
            <person name="Sun Y."/>
            <person name="Deng T."/>
            <person name="Zhang A."/>
            <person name="Moore M.J."/>
            <person name="Landis J.B."/>
            <person name="Lin N."/>
            <person name="Zhang H."/>
            <person name="Zhang X."/>
            <person name="Huang J."/>
            <person name="Zhang X."/>
            <person name="Sun H."/>
            <person name="Wang H."/>
        </authorList>
    </citation>
    <scope>NUCLEOTIDE SEQUENCE [LARGE SCALE GENOMIC DNA]</scope>
    <source>
        <strain evidence="1">TB1705</strain>
        <tissue evidence="1">Leaf</tissue>
    </source>
</reference>
<evidence type="ECO:0000313" key="1">
    <source>
        <dbReference type="EMBL" id="KAF6157884.1"/>
    </source>
</evidence>
<dbReference type="AlphaFoldDB" id="A0A7J7MSR1"/>
<protein>
    <submittedName>
        <fullName evidence="1">Uncharacterized protein</fullName>
    </submittedName>
</protein>
<dbReference type="EMBL" id="JACGCM010001245">
    <property type="protein sequence ID" value="KAF6157884.1"/>
    <property type="molecule type" value="Genomic_DNA"/>
</dbReference>
<gene>
    <name evidence="1" type="ORF">GIB67_015200</name>
</gene>
<keyword evidence="2" id="KW-1185">Reference proteome</keyword>
<dbReference type="Proteomes" id="UP000541444">
    <property type="component" value="Unassembled WGS sequence"/>
</dbReference>
<proteinExistence type="predicted"/>
<comment type="caution">
    <text evidence="1">The sequence shown here is derived from an EMBL/GenBank/DDBJ whole genome shotgun (WGS) entry which is preliminary data.</text>
</comment>
<evidence type="ECO:0000313" key="2">
    <source>
        <dbReference type="Proteomes" id="UP000541444"/>
    </source>
</evidence>
<accession>A0A7J7MSR1</accession>